<feature type="transmembrane region" description="Helical" evidence="2">
    <location>
        <begin position="20"/>
        <end position="41"/>
    </location>
</feature>
<feature type="region of interest" description="Disordered" evidence="1">
    <location>
        <begin position="311"/>
        <end position="341"/>
    </location>
</feature>
<evidence type="ECO:0000256" key="1">
    <source>
        <dbReference type="SAM" id="MobiDB-lite"/>
    </source>
</evidence>
<feature type="transmembrane region" description="Helical" evidence="2">
    <location>
        <begin position="105"/>
        <end position="126"/>
    </location>
</feature>
<evidence type="ECO:0000256" key="2">
    <source>
        <dbReference type="SAM" id="Phobius"/>
    </source>
</evidence>
<dbReference type="EMBL" id="WIAO01000038">
    <property type="protein sequence ID" value="MQM28256.1"/>
    <property type="molecule type" value="Genomic_DNA"/>
</dbReference>
<evidence type="ECO:0000313" key="4">
    <source>
        <dbReference type="Proteomes" id="UP000477750"/>
    </source>
</evidence>
<keyword evidence="2" id="KW-0812">Transmembrane</keyword>
<gene>
    <name evidence="3" type="ORF">GFD30_22210</name>
</gene>
<dbReference type="Proteomes" id="UP000477750">
    <property type="component" value="Unassembled WGS sequence"/>
</dbReference>
<accession>A0A6L5GF78</accession>
<keyword evidence="2" id="KW-1133">Transmembrane helix</keyword>
<evidence type="ECO:0000313" key="3">
    <source>
        <dbReference type="EMBL" id="MQM28256.1"/>
    </source>
</evidence>
<keyword evidence="2" id="KW-0472">Membrane</keyword>
<dbReference type="AlphaFoldDB" id="A0A6L5GF78"/>
<keyword evidence="4" id="KW-1185">Reference proteome</keyword>
<organism evidence="3 4">
    <name type="scientific">Glycomyces albidus</name>
    <dbReference type="NCBI Taxonomy" id="2656774"/>
    <lineage>
        <taxon>Bacteria</taxon>
        <taxon>Bacillati</taxon>
        <taxon>Actinomycetota</taxon>
        <taxon>Actinomycetes</taxon>
        <taxon>Glycomycetales</taxon>
        <taxon>Glycomycetaceae</taxon>
        <taxon>Glycomyces</taxon>
    </lineage>
</organism>
<dbReference type="RefSeq" id="WP_153027359.1">
    <property type="nucleotide sequence ID" value="NZ_WIAO01000038.1"/>
</dbReference>
<reference evidence="3 4" key="1">
    <citation type="submission" date="2019-10" db="EMBL/GenBank/DDBJ databases">
        <title>Glycomyces albidus sp. nov., a novel actinomycete isolated from rhizosphere soil of wheat (Triticum aestivum L.).</title>
        <authorList>
            <person name="Qian L."/>
        </authorList>
    </citation>
    <scope>NUCLEOTIDE SEQUENCE [LARGE SCALE GENOMIC DNA]</scope>
    <source>
        <strain evidence="3 4">NEAU-7082</strain>
    </source>
</reference>
<protein>
    <submittedName>
        <fullName evidence="3">Uncharacterized protein</fullName>
    </submittedName>
</protein>
<comment type="caution">
    <text evidence="3">The sequence shown here is derived from an EMBL/GenBank/DDBJ whole genome shotgun (WGS) entry which is preliminary data.</text>
</comment>
<sequence length="341" mass="36061">MAYQAPDPAQFDTMKEGYAYLAPAAAVAITLPAFVFGGPCAKIAKIIYLRQCNPGEIVQGGAMWLQVAQQFDLAREAFQARLDALTPDQWTGQDRDAFNEKAQQILTQLSAISAFALHLGVSMTMIGFTLAILIPILVAVATVLFAMAATVLIVRNFVPAGPIMALAWRTQATVFATTSLAGLKTLEKVVDGVSVALAGFIGANMTVTWVNMAAAGNIINPLNTLGSTVYSLAQGLLNLAFVHLMAPGKKCLFPNGIPAKILLGGVGVQGGYSFSNAIVDSADENAPNKMKEEGIDALTYDFFPSKWDDTARSGDAPHSWRNDGSIPESEEDGAQGTAGRS</sequence>
<feature type="transmembrane region" description="Helical" evidence="2">
    <location>
        <begin position="132"/>
        <end position="154"/>
    </location>
</feature>
<proteinExistence type="predicted"/>
<name>A0A6L5GF78_9ACTN</name>